<evidence type="ECO:0000313" key="6">
    <source>
        <dbReference type="Proteomes" id="UP001374579"/>
    </source>
</evidence>
<evidence type="ECO:0000313" key="5">
    <source>
        <dbReference type="EMBL" id="KAK7088711.1"/>
    </source>
</evidence>
<evidence type="ECO:0000256" key="3">
    <source>
        <dbReference type="SAM" id="SignalP"/>
    </source>
</evidence>
<feature type="region of interest" description="Disordered" evidence="2">
    <location>
        <begin position="636"/>
        <end position="720"/>
    </location>
</feature>
<feature type="chain" id="PRO_5042985368" description="EF-hand domain-containing protein" evidence="3">
    <location>
        <begin position="18"/>
        <end position="734"/>
    </location>
</feature>
<dbReference type="AlphaFoldDB" id="A0AAN9FXR2"/>
<reference evidence="5 6" key="1">
    <citation type="submission" date="2024-02" db="EMBL/GenBank/DDBJ databases">
        <title>Chromosome-scale genome assembly of the rough periwinkle Littorina saxatilis.</title>
        <authorList>
            <person name="De Jode A."/>
            <person name="Faria R."/>
            <person name="Formenti G."/>
            <person name="Sims Y."/>
            <person name="Smith T.P."/>
            <person name="Tracey A."/>
            <person name="Wood J.M.D."/>
            <person name="Zagrodzka Z.B."/>
            <person name="Johannesson K."/>
            <person name="Butlin R.K."/>
            <person name="Leder E.H."/>
        </authorList>
    </citation>
    <scope>NUCLEOTIDE SEQUENCE [LARGE SCALE GENOMIC DNA]</scope>
    <source>
        <strain evidence="5">Snail1</strain>
        <tissue evidence="5">Muscle</tissue>
    </source>
</reference>
<feature type="compositionally biased region" description="Low complexity" evidence="2">
    <location>
        <begin position="692"/>
        <end position="702"/>
    </location>
</feature>
<evidence type="ECO:0000256" key="1">
    <source>
        <dbReference type="ARBA" id="ARBA00022837"/>
    </source>
</evidence>
<proteinExistence type="predicted"/>
<dbReference type="Proteomes" id="UP001374579">
    <property type="component" value="Unassembled WGS sequence"/>
</dbReference>
<evidence type="ECO:0000259" key="4">
    <source>
        <dbReference type="Pfam" id="PF13202"/>
    </source>
</evidence>
<keyword evidence="1" id="KW-0106">Calcium</keyword>
<comment type="caution">
    <text evidence="5">The sequence shown here is derived from an EMBL/GenBank/DDBJ whole genome shotgun (WGS) entry which is preliminary data.</text>
</comment>
<dbReference type="SUPFAM" id="SSF47473">
    <property type="entry name" value="EF-hand"/>
    <property type="match status" value="2"/>
</dbReference>
<feature type="domain" description="EF-hand" evidence="4">
    <location>
        <begin position="48"/>
        <end position="65"/>
    </location>
</feature>
<dbReference type="EMBL" id="JBAMIC010004070">
    <property type="protein sequence ID" value="KAK7088711.1"/>
    <property type="molecule type" value="Genomic_DNA"/>
</dbReference>
<protein>
    <recommendedName>
        <fullName evidence="4">EF-hand domain-containing protein</fullName>
    </recommendedName>
</protein>
<feature type="compositionally biased region" description="Basic and acidic residues" evidence="2">
    <location>
        <begin position="650"/>
        <end position="688"/>
    </location>
</feature>
<accession>A0AAN9FXR2</accession>
<dbReference type="InterPro" id="IPR002048">
    <property type="entry name" value="EF_hand_dom"/>
</dbReference>
<keyword evidence="3" id="KW-0732">Signal</keyword>
<evidence type="ECO:0000256" key="2">
    <source>
        <dbReference type="SAM" id="MobiDB-lite"/>
    </source>
</evidence>
<dbReference type="GO" id="GO:0005509">
    <property type="term" value="F:calcium ion binding"/>
    <property type="evidence" value="ECO:0007669"/>
    <property type="project" value="InterPro"/>
</dbReference>
<dbReference type="InterPro" id="IPR018247">
    <property type="entry name" value="EF_Hand_1_Ca_BS"/>
</dbReference>
<dbReference type="Pfam" id="PF13202">
    <property type="entry name" value="EF-hand_5"/>
    <property type="match status" value="1"/>
</dbReference>
<dbReference type="PROSITE" id="PS00018">
    <property type="entry name" value="EF_HAND_1"/>
    <property type="match status" value="2"/>
</dbReference>
<name>A0AAN9FXR2_9CAEN</name>
<sequence length="734" mass="85719">MIGHVVGVAFLVAMATCQDAHWKMDMIMMNGTQPNQLLQQYRNSSQAQQADTNRDNRIDTNEFAQALYAQADVNTDGRVDQAEFLDDYRRRLPFMPSEVLVVMFDLLDDLNPDPNVPVPANFTPPCNPQVNVFSNVADFGDGVLSQQDVSIQVFTESNTPSVEDFQKALNVWVEAAAKKVHMSKSRPFLVGKHYDVEYDFDLFFSHVDANRDDVITTDEIAAEMSRFSSTGSVSRSDWVSRNTETYGQNRLVAMVLFDYLDDNNDLTLNADDVRTIIMWADANHDDRTTKQELFRFMQRKDKTIRRMLGLPIKPFVYDCPDPVWNDDDDCEAVVDATLMTMDADYNFDGNVTVMEMKQQLMSIDHNMDGKVDRVEFLKFDAERYSVDMAAADLEFDAIDMDGDGYFTWRDYERHFVNDTQWMCACEYRLSALATVRAARHLAKERQTKMDLTRMKYMVMMNEGLRTMETDHQQAHGAMGTWQWRTMNGRPAKGGCTACSPKDNWGMTGEMKDNDKLSDEEHKMMQMMMEAMQKMNMMQHWGQRDATWRMMHLLMHAMQMMQQQAKGDNQAMPGVNEMAEWMTWTMNTMRMDNHKAMGMVQGHGSVWGVMGEMEGQGQKKEGEEKQGMSWPAWMEWQPEGGKKEEEEEEEKGAFDKFMDWYKEEQEKKKMEKEEKKKEEEDKKMQDMKNEWPQWQNWQGWQGWHPKNSQDPQEEKEEKSEWEKFMAWHAQQERKM</sequence>
<feature type="signal peptide" evidence="3">
    <location>
        <begin position="1"/>
        <end position="17"/>
    </location>
</feature>
<organism evidence="5 6">
    <name type="scientific">Littorina saxatilis</name>
    <dbReference type="NCBI Taxonomy" id="31220"/>
    <lineage>
        <taxon>Eukaryota</taxon>
        <taxon>Metazoa</taxon>
        <taxon>Spiralia</taxon>
        <taxon>Lophotrochozoa</taxon>
        <taxon>Mollusca</taxon>
        <taxon>Gastropoda</taxon>
        <taxon>Caenogastropoda</taxon>
        <taxon>Littorinimorpha</taxon>
        <taxon>Littorinoidea</taxon>
        <taxon>Littorinidae</taxon>
        <taxon>Littorina</taxon>
    </lineage>
</organism>
<dbReference type="Gene3D" id="1.10.238.10">
    <property type="entry name" value="EF-hand"/>
    <property type="match status" value="2"/>
</dbReference>
<gene>
    <name evidence="5" type="ORF">V1264_022597</name>
</gene>
<keyword evidence="6" id="KW-1185">Reference proteome</keyword>
<dbReference type="InterPro" id="IPR011992">
    <property type="entry name" value="EF-hand-dom_pair"/>
</dbReference>